<reference evidence="1 2" key="1">
    <citation type="submission" date="2019-05" db="EMBL/GenBank/DDBJ databases">
        <authorList>
            <person name="Burke A."/>
            <person name="Deelsnyder S."/>
            <person name="Fournier A."/>
            <person name="Low S."/>
            <person name="Murawski K."/>
            <person name="Worthington R."/>
            <person name="Molloy S.D."/>
            <person name="Garlena R.A."/>
            <person name="Russell D.A."/>
            <person name="Pope W.H."/>
            <person name="Jacobs-Sera D."/>
            <person name="Hatfull G.F."/>
        </authorList>
    </citation>
    <scope>NUCLEOTIDE SEQUENCE [LARGE SCALE GENOMIC DNA]</scope>
</reference>
<gene>
    <name evidence="1" type="primary">76</name>
    <name evidence="1" type="ORF">SEA_TRAX_76</name>
</gene>
<dbReference type="RefSeq" id="YP_010246061.1">
    <property type="nucleotide sequence ID" value="NC_060132.1"/>
</dbReference>
<evidence type="ECO:0000313" key="2">
    <source>
        <dbReference type="Proteomes" id="UP000320647"/>
    </source>
</evidence>
<protein>
    <submittedName>
        <fullName evidence="1">Uncharacterized protein</fullName>
    </submittedName>
</protein>
<evidence type="ECO:0000313" key="1">
    <source>
        <dbReference type="EMBL" id="QDM55963.1"/>
    </source>
</evidence>
<dbReference type="KEGG" id="vg:70080590"/>
<name>A0A515MH15_9CAUD</name>
<sequence length="83" mass="9083">MATATIDDVQVDVSLPVVDFAPPCEVQESEHGTQPWEDCEEVATHEIVFATSKDTVTRKFACNNCLLEIWSLGRMLSATKLGG</sequence>
<keyword evidence="2" id="KW-1185">Reference proteome</keyword>
<organism evidence="1 2">
    <name type="scientific">Gordonia phage Trax</name>
    <dbReference type="NCBI Taxonomy" id="2591121"/>
    <lineage>
        <taxon>Viruses</taxon>
        <taxon>Duplodnaviria</taxon>
        <taxon>Heunggongvirae</taxon>
        <taxon>Uroviricota</taxon>
        <taxon>Caudoviricetes</taxon>
        <taxon>Deeyouvirinae</taxon>
        <taxon>Nevillevirus</taxon>
        <taxon>Nevillevirus trax</taxon>
    </lineage>
</organism>
<proteinExistence type="predicted"/>
<dbReference type="GeneID" id="70080590"/>
<accession>A0A515MH15</accession>
<dbReference type="Proteomes" id="UP000320647">
    <property type="component" value="Segment"/>
</dbReference>
<dbReference type="EMBL" id="MK967378">
    <property type="protein sequence ID" value="QDM55963.1"/>
    <property type="molecule type" value="Genomic_DNA"/>
</dbReference>